<evidence type="ECO:0000259" key="4">
    <source>
        <dbReference type="PROSITE" id="PS50893"/>
    </source>
</evidence>
<reference evidence="8" key="4">
    <citation type="journal article" date="2023" name="Nat. Commun.">
        <title>Identification of a novel Human Milk Oligosaccharides utilization cluster in the infant gut commensal Bacteroides dorei.</title>
        <authorList>
            <person name="Kijner S."/>
            <person name="Ennis D."/>
            <person name="Shmorak S."/>
            <person name="Florentin A."/>
            <person name="Yassour M."/>
        </authorList>
    </citation>
    <scope>NUCLEOTIDE SEQUENCE</scope>
    <source>
        <strain evidence="8">2</strain>
    </source>
</reference>
<dbReference type="GO" id="GO:0016887">
    <property type="term" value="F:ATP hydrolysis activity"/>
    <property type="evidence" value="ECO:0007669"/>
    <property type="project" value="InterPro"/>
</dbReference>
<gene>
    <name evidence="5" type="ORF">CE91St7_45380</name>
    <name evidence="7" type="ORF">GKD17_15900</name>
    <name evidence="6" type="ORF">KSU80_01015</name>
    <name evidence="8" type="ORF">QNN11_18655</name>
</gene>
<dbReference type="CDD" id="cd03230">
    <property type="entry name" value="ABC_DR_subfamily_A"/>
    <property type="match status" value="1"/>
</dbReference>
<dbReference type="InterPro" id="IPR003439">
    <property type="entry name" value="ABC_transporter-like_ATP-bd"/>
</dbReference>
<evidence type="ECO:0000313" key="5">
    <source>
        <dbReference type="EMBL" id="GKH83654.1"/>
    </source>
</evidence>
<dbReference type="KEGG" id="bdo:EL88_15555"/>
<evidence type="ECO:0000313" key="10">
    <source>
        <dbReference type="Proteomes" id="UP001055104"/>
    </source>
</evidence>
<evidence type="ECO:0000256" key="1">
    <source>
        <dbReference type="ARBA" id="ARBA00022448"/>
    </source>
</evidence>
<dbReference type="InterPro" id="IPR003593">
    <property type="entry name" value="AAA+_ATPase"/>
</dbReference>
<dbReference type="AlphaFoldDB" id="A0A076ITW7"/>
<accession>A0A076ITW7</accession>
<sequence length="225" mass="25614">MIEVNDLHKKFGKVKVLNGIHLEYHPGKIYGLVGENGAGKTTLFNCMTGIYDYTGSITKSKTLKAGYLSASNFFYSQITGLEYLEFCMKAKGLPVSTLTIQHLNEIFQLPLDRYAAEYSTGMKKKLGFMALLLQENDVFILDEPFNGVDLKGCILMKRLIRQLKAKEKTVIISSHLIASLREICDIIHYLNEGVIYKEYHEETTEEIEEDILCNTKKIQSTSYFQ</sequence>
<protein>
    <submittedName>
        <fullName evidence="6">ABC transporter ATP-binding protein</fullName>
    </submittedName>
    <submittedName>
        <fullName evidence="7">ATP-binding cassette domain-containing protein</fullName>
    </submittedName>
</protein>
<dbReference type="EMBL" id="JAHOAX010000001">
    <property type="protein sequence ID" value="MBV3121776.1"/>
    <property type="molecule type" value="Genomic_DNA"/>
</dbReference>
<keyword evidence="2" id="KW-0547">Nucleotide-binding</keyword>
<dbReference type="Proteomes" id="UP001177934">
    <property type="component" value="Chromosome"/>
</dbReference>
<dbReference type="RefSeq" id="WP_007832030.1">
    <property type="nucleotide sequence ID" value="NZ_BQOA01000001.1"/>
</dbReference>
<reference evidence="6" key="2">
    <citation type="submission" date="2021-06" db="EMBL/GenBank/DDBJ databases">
        <title>Collection of gut derived symbiotic bacterial strains cultured from healthy donors.</title>
        <authorList>
            <person name="Lin H."/>
            <person name="Littmann E."/>
            <person name="Pamer E.G."/>
        </authorList>
    </citation>
    <scope>NUCLEOTIDE SEQUENCE</scope>
    <source>
        <strain evidence="6">MSK.5.10</strain>
    </source>
</reference>
<dbReference type="EMBL" id="CP126056">
    <property type="protein sequence ID" value="WHX09336.1"/>
    <property type="molecule type" value="Genomic_DNA"/>
</dbReference>
<dbReference type="eggNOG" id="COG1131">
    <property type="taxonomic scope" value="Bacteria"/>
</dbReference>
<keyword evidence="3 6" id="KW-0067">ATP-binding</keyword>
<dbReference type="InterPro" id="IPR027417">
    <property type="entry name" value="P-loop_NTPase"/>
</dbReference>
<reference evidence="5" key="3">
    <citation type="submission" date="2022-01" db="EMBL/GenBank/DDBJ databases">
        <title>Novel bile acid biosynthetic pathways are enriched in the microbiome of centenarians.</title>
        <authorList>
            <person name="Sato Y."/>
            <person name="Atarashi K."/>
            <person name="Plichta R.D."/>
            <person name="Arai Y."/>
            <person name="Sasajima S."/>
            <person name="Kearney M.S."/>
            <person name="Suda W."/>
            <person name="Takeshita K."/>
            <person name="Sasaki T."/>
            <person name="Okamoto S."/>
            <person name="Skelly N.A."/>
            <person name="Okamura Y."/>
            <person name="Vlamakis H."/>
            <person name="Li Y."/>
            <person name="Tanoue T."/>
            <person name="Takei H."/>
            <person name="Nittono H."/>
            <person name="Narushima S."/>
            <person name="Irie J."/>
            <person name="Itoh H."/>
            <person name="Moriya K."/>
            <person name="Sugiura Y."/>
            <person name="Suematsu M."/>
            <person name="Moritoki N."/>
            <person name="Shibata S."/>
            <person name="Littman R.D."/>
            <person name="Fischbach A.M."/>
            <person name="Uwamino Y."/>
            <person name="Inoue T."/>
            <person name="Honda A."/>
            <person name="Hattori M."/>
            <person name="Murai T."/>
            <person name="Xavier J.R."/>
            <person name="Hirose N."/>
            <person name="Honda K."/>
        </authorList>
    </citation>
    <scope>NUCLEOTIDE SEQUENCE</scope>
    <source>
        <strain evidence="5">CE91-St7</strain>
    </source>
</reference>
<name>A0A076ITW7_9BACT</name>
<dbReference type="GO" id="GO:0005524">
    <property type="term" value="F:ATP binding"/>
    <property type="evidence" value="ECO:0007669"/>
    <property type="project" value="UniProtKB-KW"/>
</dbReference>
<evidence type="ECO:0000313" key="6">
    <source>
        <dbReference type="EMBL" id="MBV3121776.1"/>
    </source>
</evidence>
<keyword evidence="1" id="KW-0813">Transport</keyword>
<dbReference type="InterPro" id="IPR051782">
    <property type="entry name" value="ABC_Transporter_VariousFunc"/>
</dbReference>
<dbReference type="PANTHER" id="PTHR42939">
    <property type="entry name" value="ABC TRANSPORTER ATP-BINDING PROTEIN ALBC-RELATED"/>
    <property type="match status" value="1"/>
</dbReference>
<dbReference type="SMART" id="SM00382">
    <property type="entry name" value="AAA"/>
    <property type="match status" value="1"/>
</dbReference>
<organism evidence="5 10">
    <name type="scientific">Phocaeicola dorei</name>
    <dbReference type="NCBI Taxonomy" id="357276"/>
    <lineage>
        <taxon>Bacteria</taxon>
        <taxon>Pseudomonadati</taxon>
        <taxon>Bacteroidota</taxon>
        <taxon>Bacteroidia</taxon>
        <taxon>Bacteroidales</taxon>
        <taxon>Bacteroidaceae</taxon>
        <taxon>Phocaeicola</taxon>
    </lineage>
</organism>
<dbReference type="GeneID" id="93448159"/>
<dbReference type="EMBL" id="CP046176">
    <property type="protein sequence ID" value="QJR77748.1"/>
    <property type="molecule type" value="Genomic_DNA"/>
</dbReference>
<evidence type="ECO:0000313" key="9">
    <source>
        <dbReference type="Proteomes" id="UP000500949"/>
    </source>
</evidence>
<reference evidence="7 9" key="1">
    <citation type="submission" date="2019-11" db="EMBL/GenBank/DDBJ databases">
        <title>Complete genome sequence of Bacteroides dorei DSM 17855.</title>
        <authorList>
            <person name="Russell J.T."/>
        </authorList>
    </citation>
    <scope>NUCLEOTIDE SEQUENCE [LARGE SCALE GENOMIC DNA]</scope>
    <source>
        <strain evidence="7 9">DSM 17855</strain>
    </source>
</reference>
<dbReference type="PANTHER" id="PTHR42939:SF1">
    <property type="entry name" value="ABC TRANSPORTER ATP-BINDING PROTEIN ALBC-RELATED"/>
    <property type="match status" value="1"/>
</dbReference>
<evidence type="ECO:0000313" key="8">
    <source>
        <dbReference type="EMBL" id="WHX09336.1"/>
    </source>
</evidence>
<dbReference type="EMBL" id="BQOB01000001">
    <property type="protein sequence ID" value="GKH83654.1"/>
    <property type="molecule type" value="Genomic_DNA"/>
</dbReference>
<evidence type="ECO:0000313" key="7">
    <source>
        <dbReference type="EMBL" id="QJR77748.1"/>
    </source>
</evidence>
<dbReference type="Proteomes" id="UP000500949">
    <property type="component" value="Chromosome"/>
</dbReference>
<evidence type="ECO:0000256" key="3">
    <source>
        <dbReference type="ARBA" id="ARBA00022840"/>
    </source>
</evidence>
<proteinExistence type="predicted"/>
<dbReference type="SUPFAM" id="SSF52540">
    <property type="entry name" value="P-loop containing nucleoside triphosphate hydrolases"/>
    <property type="match status" value="1"/>
</dbReference>
<feature type="domain" description="ABC transporter" evidence="4">
    <location>
        <begin position="2"/>
        <end position="217"/>
    </location>
</feature>
<dbReference type="PROSITE" id="PS50893">
    <property type="entry name" value="ABC_TRANSPORTER_2"/>
    <property type="match status" value="1"/>
</dbReference>
<evidence type="ECO:0000256" key="2">
    <source>
        <dbReference type="ARBA" id="ARBA00022741"/>
    </source>
</evidence>
<dbReference type="Pfam" id="PF00005">
    <property type="entry name" value="ABC_tran"/>
    <property type="match status" value="1"/>
</dbReference>
<dbReference type="Proteomes" id="UP001055104">
    <property type="component" value="Unassembled WGS sequence"/>
</dbReference>
<dbReference type="Gene3D" id="3.40.50.300">
    <property type="entry name" value="P-loop containing nucleotide triphosphate hydrolases"/>
    <property type="match status" value="1"/>
</dbReference>
<dbReference type="Proteomes" id="UP000777173">
    <property type="component" value="Unassembled WGS sequence"/>
</dbReference>